<feature type="signal peptide" evidence="6">
    <location>
        <begin position="1"/>
        <end position="20"/>
    </location>
</feature>
<reference evidence="9" key="1">
    <citation type="submission" date="2025-08" db="UniProtKB">
        <authorList>
            <consortium name="RefSeq"/>
        </authorList>
    </citation>
    <scope>IDENTIFICATION</scope>
    <source>
        <strain evidence="9">J_2021</strain>
        <tissue evidence="9">Erythrocytes</tissue>
    </source>
</reference>
<feature type="domain" description="Ig-like" evidence="7">
    <location>
        <begin position="142"/>
        <end position="199"/>
    </location>
</feature>
<organism evidence="8 9">
    <name type="scientific">Xenopus laevis</name>
    <name type="common">African clawed frog</name>
    <dbReference type="NCBI Taxonomy" id="8355"/>
    <lineage>
        <taxon>Eukaryota</taxon>
        <taxon>Metazoa</taxon>
        <taxon>Chordata</taxon>
        <taxon>Craniata</taxon>
        <taxon>Vertebrata</taxon>
        <taxon>Euteleostomi</taxon>
        <taxon>Amphibia</taxon>
        <taxon>Batrachia</taxon>
        <taxon>Anura</taxon>
        <taxon>Pipoidea</taxon>
        <taxon>Pipidae</taxon>
        <taxon>Xenopodinae</taxon>
        <taxon>Xenopus</taxon>
        <taxon>Xenopus</taxon>
    </lineage>
</organism>
<dbReference type="GeneID" id="108700368"/>
<dbReference type="Gene3D" id="2.60.40.10">
    <property type="entry name" value="Immunoglobulins"/>
    <property type="match status" value="2"/>
</dbReference>
<dbReference type="InterPro" id="IPR015631">
    <property type="entry name" value="CD2/SLAM_rcpt"/>
</dbReference>
<dbReference type="Proteomes" id="UP000186698">
    <property type="component" value="Chromosome 8S"/>
</dbReference>
<evidence type="ECO:0000256" key="1">
    <source>
        <dbReference type="ARBA" id="ARBA00004370"/>
    </source>
</evidence>
<protein>
    <submittedName>
        <fullName evidence="9">SLAM family member 9</fullName>
    </submittedName>
</protein>
<dbReference type="InterPro" id="IPR036179">
    <property type="entry name" value="Ig-like_dom_sf"/>
</dbReference>
<dbReference type="InterPro" id="IPR007110">
    <property type="entry name" value="Ig-like_dom"/>
</dbReference>
<evidence type="ECO:0000256" key="6">
    <source>
        <dbReference type="SAM" id="SignalP"/>
    </source>
</evidence>
<dbReference type="AlphaFoldDB" id="A0A8J0TRM3"/>
<feature type="chain" id="PRO_5035170536" evidence="6">
    <location>
        <begin position="21"/>
        <end position="264"/>
    </location>
</feature>
<evidence type="ECO:0000256" key="3">
    <source>
        <dbReference type="ARBA" id="ARBA00023136"/>
    </source>
</evidence>
<dbReference type="PROSITE" id="PS50835">
    <property type="entry name" value="IG_LIKE"/>
    <property type="match status" value="1"/>
</dbReference>
<keyword evidence="8" id="KW-1185">Reference proteome</keyword>
<keyword evidence="2 6" id="KW-0732">Signal</keyword>
<gene>
    <name evidence="9" type="primary">LOC108700368</name>
</gene>
<dbReference type="OrthoDB" id="9427418at2759"/>
<sequence>MKVPFSSLLLLLLQESGIYSICCEHNKTLIFGAEEGNVLLQVERRFPIRDISWFVGEKMIASTYLNGEMHIPTFTNRLSSTTDGSLRIHSLGKKDQGVYTAYIRQMDKEICSQKYELQVYRNLSQTDIHINHSVSIKETCDVTLFCVVNGTDVTLTWLNVGMDQTVSVNRDLHVYDAHQGETYICTAGNPIRNVSKALTPWDLCEQAKALNHCRLQNIIKLVLLIWIMLQAICLLIHQRAAQRRRQRARGLARTHSGHNWMKIP</sequence>
<dbReference type="GO" id="GO:0006955">
    <property type="term" value="P:immune response"/>
    <property type="evidence" value="ECO:0000318"/>
    <property type="project" value="GO_Central"/>
</dbReference>
<evidence type="ECO:0000313" key="9">
    <source>
        <dbReference type="RefSeq" id="XP_018088985.1"/>
    </source>
</evidence>
<proteinExistence type="predicted"/>
<keyword evidence="4" id="KW-0325">Glycoprotein</keyword>
<evidence type="ECO:0000256" key="5">
    <source>
        <dbReference type="SAM" id="Phobius"/>
    </source>
</evidence>
<evidence type="ECO:0000256" key="4">
    <source>
        <dbReference type="ARBA" id="ARBA00023180"/>
    </source>
</evidence>
<evidence type="ECO:0000259" key="7">
    <source>
        <dbReference type="PROSITE" id="PS50835"/>
    </source>
</evidence>
<dbReference type="PANTHER" id="PTHR12080:SF55">
    <property type="entry name" value="LYMPHOCYTE FUNCTION-ASSOCIATED ANTIGEN 3"/>
    <property type="match status" value="1"/>
</dbReference>
<name>A0A8J0TRM3_XENLA</name>
<dbReference type="PANTHER" id="PTHR12080">
    <property type="entry name" value="SIGNALING LYMPHOCYTIC ACTIVATION MOLECULE"/>
    <property type="match status" value="1"/>
</dbReference>
<feature type="transmembrane region" description="Helical" evidence="5">
    <location>
        <begin position="218"/>
        <end position="237"/>
    </location>
</feature>
<comment type="subcellular location">
    <subcellularLocation>
        <location evidence="1">Membrane</location>
    </subcellularLocation>
</comment>
<keyword evidence="3 5" id="KW-0472">Membrane</keyword>
<dbReference type="SUPFAM" id="SSF48726">
    <property type="entry name" value="Immunoglobulin"/>
    <property type="match status" value="2"/>
</dbReference>
<accession>A0A8J0TRM3</accession>
<dbReference type="InterPro" id="IPR013783">
    <property type="entry name" value="Ig-like_fold"/>
</dbReference>
<dbReference type="KEGG" id="xla:108700368"/>
<keyword evidence="5" id="KW-1133">Transmembrane helix</keyword>
<dbReference type="RefSeq" id="XP_018088985.1">
    <property type="nucleotide sequence ID" value="XM_018233496.2"/>
</dbReference>
<evidence type="ECO:0000313" key="8">
    <source>
        <dbReference type="Proteomes" id="UP000186698"/>
    </source>
</evidence>
<keyword evidence="5" id="KW-0812">Transmembrane</keyword>
<dbReference type="GO" id="GO:0016020">
    <property type="term" value="C:membrane"/>
    <property type="evidence" value="ECO:0007669"/>
    <property type="project" value="UniProtKB-SubCell"/>
</dbReference>
<evidence type="ECO:0000256" key="2">
    <source>
        <dbReference type="ARBA" id="ARBA00022729"/>
    </source>
</evidence>